<gene>
    <name evidence="2" type="ORF">CJ670_08895</name>
</gene>
<organism evidence="2 3">
    <name type="scientific">Aliarcobacter cryaerophilus</name>
    <dbReference type="NCBI Taxonomy" id="28198"/>
    <lineage>
        <taxon>Bacteria</taxon>
        <taxon>Pseudomonadati</taxon>
        <taxon>Campylobacterota</taxon>
        <taxon>Epsilonproteobacteria</taxon>
        <taxon>Campylobacterales</taxon>
        <taxon>Arcobacteraceae</taxon>
        <taxon>Aliarcobacter</taxon>
    </lineage>
</organism>
<evidence type="ECO:0000313" key="3">
    <source>
        <dbReference type="Proteomes" id="UP000239151"/>
    </source>
</evidence>
<dbReference type="PROSITE" id="PS51257">
    <property type="entry name" value="PROKAR_LIPOPROTEIN"/>
    <property type="match status" value="1"/>
</dbReference>
<name>A0A2S9TC12_9BACT</name>
<dbReference type="InterPro" id="IPR018649">
    <property type="entry name" value="SHOCT"/>
</dbReference>
<protein>
    <recommendedName>
        <fullName evidence="1">SHOCT domain-containing protein</fullName>
    </recommendedName>
</protein>
<evidence type="ECO:0000259" key="1">
    <source>
        <dbReference type="Pfam" id="PF09851"/>
    </source>
</evidence>
<accession>A0A2S9TC12</accession>
<dbReference type="Proteomes" id="UP000239151">
    <property type="component" value="Unassembled WGS sequence"/>
</dbReference>
<reference evidence="2 3" key="1">
    <citation type="submission" date="2017-09" db="EMBL/GenBank/DDBJ databases">
        <title>Reassesment of A. cryaerophilus.</title>
        <authorList>
            <person name="Perez-Cataluna A."/>
            <person name="Collado L."/>
            <person name="Salgado O."/>
            <person name="Lefinanco V."/>
            <person name="Figueras M.J."/>
        </authorList>
    </citation>
    <scope>NUCLEOTIDE SEQUENCE [LARGE SCALE GENOMIC DNA]</scope>
    <source>
        <strain evidence="2 3">LMG 9065</strain>
    </source>
</reference>
<dbReference type="Pfam" id="PF09851">
    <property type="entry name" value="SHOCT"/>
    <property type="match status" value="1"/>
</dbReference>
<sequence length="167" mass="19373">MKIYTLINSILMLLIFSGCSVKSDIKKVSESKSHFDNAIYTGQKDFYKNTENIEGEQYRIFHQAATGFTPTSTVRNSAMQRASIFCKNLNSNYNVIKISEHTGQPPYIFGNYPKIEIIFVCKEKKENDFPINEESKYNNLEKIKKLYDNGVLTEEEYLIEKDKLLNK</sequence>
<comment type="caution">
    <text evidence="2">The sequence shown here is derived from an EMBL/GenBank/DDBJ whole genome shotgun (WGS) entry which is preliminary data.</text>
</comment>
<dbReference type="AlphaFoldDB" id="A0A2S9TC12"/>
<evidence type="ECO:0000313" key="2">
    <source>
        <dbReference type="EMBL" id="PRM96370.1"/>
    </source>
</evidence>
<dbReference type="EMBL" id="NXGI01000021">
    <property type="protein sequence ID" value="PRM96370.1"/>
    <property type="molecule type" value="Genomic_DNA"/>
</dbReference>
<feature type="domain" description="SHOCT" evidence="1">
    <location>
        <begin position="140"/>
        <end position="165"/>
    </location>
</feature>
<proteinExistence type="predicted"/>